<sequence length="157" mass="16971">GPHGRGDQPPYLPLLRGFAPDGFRPERGTLPRVRRRTRRRPPRPAAPHLHPPQPAGPARLRVRPPGDAPPPRRGLPLPGLRLGGPPPLRRERLLDRAGTVRSLPPGLAGRPLREAGAPDREPAPRPLGGPRPPGFLPRTPRRLGGQSRQGPTHGSVV</sequence>
<feature type="compositionally biased region" description="Polar residues" evidence="1">
    <location>
        <begin position="146"/>
        <end position="157"/>
    </location>
</feature>
<reference evidence="2" key="1">
    <citation type="submission" date="2020-02" db="EMBL/GenBank/DDBJ databases">
        <authorList>
            <person name="Meier V. D."/>
        </authorList>
    </citation>
    <scope>NUCLEOTIDE SEQUENCE</scope>
    <source>
        <strain evidence="2">AVDCRST_MAG05</strain>
    </source>
</reference>
<feature type="compositionally biased region" description="Low complexity" evidence="1">
    <location>
        <begin position="136"/>
        <end position="145"/>
    </location>
</feature>
<dbReference type="AlphaFoldDB" id="A0A6J4RIE9"/>
<feature type="compositionally biased region" description="Pro residues" evidence="1">
    <location>
        <begin position="124"/>
        <end position="135"/>
    </location>
</feature>
<feature type="compositionally biased region" description="Basic residues" evidence="1">
    <location>
        <begin position="32"/>
        <end position="42"/>
    </location>
</feature>
<name>A0A6J4RIE9_9ACTN</name>
<gene>
    <name evidence="2" type="ORF">AVDCRST_MAG05-618</name>
</gene>
<feature type="compositionally biased region" description="Pro residues" evidence="1">
    <location>
        <begin position="43"/>
        <end position="55"/>
    </location>
</feature>
<organism evidence="2">
    <name type="scientific">uncultured Rubrobacteraceae bacterium</name>
    <dbReference type="NCBI Taxonomy" id="349277"/>
    <lineage>
        <taxon>Bacteria</taxon>
        <taxon>Bacillati</taxon>
        <taxon>Actinomycetota</taxon>
        <taxon>Rubrobacteria</taxon>
        <taxon>Rubrobacterales</taxon>
        <taxon>Rubrobacteraceae</taxon>
        <taxon>environmental samples</taxon>
    </lineage>
</organism>
<dbReference type="EMBL" id="CADCVM010000074">
    <property type="protein sequence ID" value="CAA9471902.1"/>
    <property type="molecule type" value="Genomic_DNA"/>
</dbReference>
<feature type="non-terminal residue" evidence="2">
    <location>
        <position position="157"/>
    </location>
</feature>
<feature type="region of interest" description="Disordered" evidence="1">
    <location>
        <begin position="1"/>
        <end position="157"/>
    </location>
</feature>
<feature type="non-terminal residue" evidence="2">
    <location>
        <position position="1"/>
    </location>
</feature>
<evidence type="ECO:0000313" key="2">
    <source>
        <dbReference type="EMBL" id="CAA9471902.1"/>
    </source>
</evidence>
<protein>
    <submittedName>
        <fullName evidence="2">Uncharacterized protein</fullName>
    </submittedName>
</protein>
<proteinExistence type="predicted"/>
<accession>A0A6J4RIE9</accession>
<evidence type="ECO:0000256" key="1">
    <source>
        <dbReference type="SAM" id="MobiDB-lite"/>
    </source>
</evidence>
<feature type="compositionally biased region" description="Basic and acidic residues" evidence="1">
    <location>
        <begin position="111"/>
        <end position="123"/>
    </location>
</feature>